<dbReference type="Proteomes" id="UP001153365">
    <property type="component" value="Unassembled WGS sequence"/>
</dbReference>
<organism evidence="1 2">
    <name type="scientific">Phakopsora pachyrhizi</name>
    <name type="common">Asian soybean rust disease fungus</name>
    <dbReference type="NCBI Taxonomy" id="170000"/>
    <lineage>
        <taxon>Eukaryota</taxon>
        <taxon>Fungi</taxon>
        <taxon>Dikarya</taxon>
        <taxon>Basidiomycota</taxon>
        <taxon>Pucciniomycotina</taxon>
        <taxon>Pucciniomycetes</taxon>
        <taxon>Pucciniales</taxon>
        <taxon>Phakopsoraceae</taxon>
        <taxon>Phakopsora</taxon>
    </lineage>
</organism>
<name>A0AAV0B1X5_PHAPC</name>
<comment type="caution">
    <text evidence="1">The sequence shown here is derived from an EMBL/GenBank/DDBJ whole genome shotgun (WGS) entry which is preliminary data.</text>
</comment>
<reference evidence="1" key="1">
    <citation type="submission" date="2022-06" db="EMBL/GenBank/DDBJ databases">
        <authorList>
            <consortium name="SYNGENTA / RWTH Aachen University"/>
        </authorList>
    </citation>
    <scope>NUCLEOTIDE SEQUENCE</scope>
</reference>
<evidence type="ECO:0000313" key="2">
    <source>
        <dbReference type="Proteomes" id="UP001153365"/>
    </source>
</evidence>
<evidence type="ECO:0000313" key="1">
    <source>
        <dbReference type="EMBL" id="CAH7677282.1"/>
    </source>
</evidence>
<sequence>MENQKSVFSTSINPTGEEVLSNIGADKSYKEMSNLLKVLAEQFRTCSKEMARKQAAYRTQGLRESKNYQKENLNNKYIDEQILTISYLAKQAEIHIAYSLASAIFRHKIFTSTENVYRIQWINDDALKEEIRLFSENFVFEKAEESNKCTQEHMEKISIMGITFMKIISKKYPENLVSEEFGNDKSLIEYTKLFWTYCFSSHVGNEEALTGFFMSIRKGTSNDYIKEILLTDFIREEINQDQIISFIRKKITSKTYRDQVYMFAWHFCYIRTVVYYPELLINIRKNNRDLLRNFIESGILYHLRLQDYDVNR</sequence>
<dbReference type="AlphaFoldDB" id="A0AAV0B1X5"/>
<protein>
    <submittedName>
        <fullName evidence="1">Expressed protein</fullName>
    </submittedName>
</protein>
<dbReference type="EMBL" id="CALTRL010002977">
    <property type="protein sequence ID" value="CAH7677282.1"/>
    <property type="molecule type" value="Genomic_DNA"/>
</dbReference>
<keyword evidence="2" id="KW-1185">Reference proteome</keyword>
<accession>A0AAV0B1X5</accession>
<proteinExistence type="predicted"/>
<gene>
    <name evidence="1" type="ORF">PPACK8108_LOCUS12416</name>
</gene>